<dbReference type="Gene3D" id="3.20.20.100">
    <property type="entry name" value="NADP-dependent oxidoreductase domain"/>
    <property type="match status" value="1"/>
</dbReference>
<accession>A0A0D3KDU0</accession>
<dbReference type="eggNOG" id="KOG1577">
    <property type="taxonomic scope" value="Eukaryota"/>
</dbReference>
<dbReference type="OMA" id="QVENAEC"/>
<feature type="domain" description="NADP-dependent oxidoreductase" evidence="5">
    <location>
        <begin position="96"/>
        <end position="360"/>
    </location>
</feature>
<dbReference type="RefSeq" id="XP_005786354.1">
    <property type="nucleotide sequence ID" value="XM_005786297.1"/>
</dbReference>
<reference evidence="6" key="2">
    <citation type="submission" date="2024-10" db="UniProtKB">
        <authorList>
            <consortium name="EnsemblProtists"/>
        </authorList>
    </citation>
    <scope>IDENTIFICATION</scope>
</reference>
<name>A0A0D3KDU0_EMIH1</name>
<sequence>MGPERHLYSSVPASLRMKLPSWAHAPHISPEHKLLVCHETSQTDASRGSLGWGFQTACWQYSLRNMLFHLFTLSFTPTSVPTITIAPGVKMPLAGVGTWQYNATVAERVVAEALGLGYRHVDTALNYHNQDGVGRAIAAAIDGSRLTRRDLFLVSKIPGGLNHSAASAALETSLAQLFPKATGAYVDLMLVHFPATWAGAGGKAARQEEWSALEAFVKEGKARAIGVSHYCRRHLDDILEIATIRPAVNQVQYHVGMGAAGPLADDDMAYMRSKGVTFEGFSPLCGPCGGANATELISGALVSRIGRKHGKSGAQVALRWQVQQGIPVIPKSKDLAHLRENIDLFSWALDADDMAALSAATKPAVSGATSPGGEPVSGDCSVA</sequence>
<dbReference type="PRINTS" id="PR00069">
    <property type="entry name" value="ALDKETRDTASE"/>
</dbReference>
<organism evidence="6 7">
    <name type="scientific">Emiliania huxleyi (strain CCMP1516)</name>
    <dbReference type="NCBI Taxonomy" id="280463"/>
    <lineage>
        <taxon>Eukaryota</taxon>
        <taxon>Haptista</taxon>
        <taxon>Haptophyta</taxon>
        <taxon>Prymnesiophyceae</taxon>
        <taxon>Isochrysidales</taxon>
        <taxon>Noelaerhabdaceae</taxon>
        <taxon>Emiliania</taxon>
    </lineage>
</organism>
<comment type="similarity">
    <text evidence="1">Belongs to the aldo/keto reductase family.</text>
</comment>
<evidence type="ECO:0000256" key="3">
    <source>
        <dbReference type="ARBA" id="ARBA00023002"/>
    </source>
</evidence>
<evidence type="ECO:0000256" key="4">
    <source>
        <dbReference type="SAM" id="MobiDB-lite"/>
    </source>
</evidence>
<evidence type="ECO:0000256" key="1">
    <source>
        <dbReference type="ARBA" id="ARBA00007905"/>
    </source>
</evidence>
<dbReference type="GeneID" id="17279195"/>
<dbReference type="InterPro" id="IPR020471">
    <property type="entry name" value="AKR"/>
</dbReference>
<reference evidence="7" key="1">
    <citation type="journal article" date="2013" name="Nature">
        <title>Pan genome of the phytoplankton Emiliania underpins its global distribution.</title>
        <authorList>
            <person name="Read B.A."/>
            <person name="Kegel J."/>
            <person name="Klute M.J."/>
            <person name="Kuo A."/>
            <person name="Lefebvre S.C."/>
            <person name="Maumus F."/>
            <person name="Mayer C."/>
            <person name="Miller J."/>
            <person name="Monier A."/>
            <person name="Salamov A."/>
            <person name="Young J."/>
            <person name="Aguilar M."/>
            <person name="Claverie J.M."/>
            <person name="Frickenhaus S."/>
            <person name="Gonzalez K."/>
            <person name="Herman E.K."/>
            <person name="Lin Y.C."/>
            <person name="Napier J."/>
            <person name="Ogata H."/>
            <person name="Sarno A.F."/>
            <person name="Shmutz J."/>
            <person name="Schroeder D."/>
            <person name="de Vargas C."/>
            <person name="Verret F."/>
            <person name="von Dassow P."/>
            <person name="Valentin K."/>
            <person name="Van de Peer Y."/>
            <person name="Wheeler G."/>
            <person name="Dacks J.B."/>
            <person name="Delwiche C.F."/>
            <person name="Dyhrman S.T."/>
            <person name="Glockner G."/>
            <person name="John U."/>
            <person name="Richards T."/>
            <person name="Worden A.Z."/>
            <person name="Zhang X."/>
            <person name="Grigoriev I.V."/>
            <person name="Allen A.E."/>
            <person name="Bidle K."/>
            <person name="Borodovsky M."/>
            <person name="Bowler C."/>
            <person name="Brownlee C."/>
            <person name="Cock J.M."/>
            <person name="Elias M."/>
            <person name="Gladyshev V.N."/>
            <person name="Groth M."/>
            <person name="Guda C."/>
            <person name="Hadaegh A."/>
            <person name="Iglesias-Rodriguez M.D."/>
            <person name="Jenkins J."/>
            <person name="Jones B.M."/>
            <person name="Lawson T."/>
            <person name="Leese F."/>
            <person name="Lindquist E."/>
            <person name="Lobanov A."/>
            <person name="Lomsadze A."/>
            <person name="Malik S.B."/>
            <person name="Marsh M.E."/>
            <person name="Mackinder L."/>
            <person name="Mock T."/>
            <person name="Mueller-Roeber B."/>
            <person name="Pagarete A."/>
            <person name="Parker M."/>
            <person name="Probert I."/>
            <person name="Quesneville H."/>
            <person name="Raines C."/>
            <person name="Rensing S.A."/>
            <person name="Riano-Pachon D.M."/>
            <person name="Richier S."/>
            <person name="Rokitta S."/>
            <person name="Shiraiwa Y."/>
            <person name="Soanes D.M."/>
            <person name="van der Giezen M."/>
            <person name="Wahlund T.M."/>
            <person name="Williams B."/>
            <person name="Wilson W."/>
            <person name="Wolfe G."/>
            <person name="Wurch L.L."/>
        </authorList>
    </citation>
    <scope>NUCLEOTIDE SEQUENCE</scope>
</reference>
<feature type="region of interest" description="Disordered" evidence="4">
    <location>
        <begin position="363"/>
        <end position="383"/>
    </location>
</feature>
<evidence type="ECO:0000313" key="6">
    <source>
        <dbReference type="EnsemblProtists" id="EOD33925"/>
    </source>
</evidence>
<dbReference type="PANTHER" id="PTHR43827">
    <property type="entry name" value="2,5-DIKETO-D-GLUCONIC ACID REDUCTASE"/>
    <property type="match status" value="1"/>
</dbReference>
<keyword evidence="7" id="KW-1185">Reference proteome</keyword>
<dbReference type="PROSITE" id="PS00798">
    <property type="entry name" value="ALDOKETO_REDUCTASE_1"/>
    <property type="match status" value="1"/>
</dbReference>
<evidence type="ECO:0000313" key="7">
    <source>
        <dbReference type="Proteomes" id="UP000013827"/>
    </source>
</evidence>
<dbReference type="PANTHER" id="PTHR43827:SF3">
    <property type="entry name" value="NADP-DEPENDENT OXIDOREDUCTASE DOMAIN-CONTAINING PROTEIN"/>
    <property type="match status" value="1"/>
</dbReference>
<dbReference type="SUPFAM" id="SSF51430">
    <property type="entry name" value="NAD(P)-linked oxidoreductase"/>
    <property type="match status" value="1"/>
</dbReference>
<dbReference type="AlphaFoldDB" id="A0A0D3KDU0"/>
<dbReference type="InterPro" id="IPR036812">
    <property type="entry name" value="NAD(P)_OxRdtase_dom_sf"/>
</dbReference>
<dbReference type="InterPro" id="IPR023210">
    <property type="entry name" value="NADP_OxRdtase_dom"/>
</dbReference>
<dbReference type="InterPro" id="IPR018170">
    <property type="entry name" value="Aldo/ket_reductase_CS"/>
</dbReference>
<dbReference type="Proteomes" id="UP000013827">
    <property type="component" value="Unassembled WGS sequence"/>
</dbReference>
<keyword evidence="3" id="KW-0560">Oxidoreductase</keyword>
<dbReference type="HOGENOM" id="CLU_023205_0_1_1"/>
<protein>
    <recommendedName>
        <fullName evidence="5">NADP-dependent oxidoreductase domain-containing protein</fullName>
    </recommendedName>
</protein>
<dbReference type="EnsemblProtists" id="EOD33925">
    <property type="protein sequence ID" value="EOD33925"/>
    <property type="gene ID" value="EMIHUDRAFT_455647"/>
</dbReference>
<keyword evidence="2" id="KW-0521">NADP</keyword>
<dbReference type="CDD" id="cd19071">
    <property type="entry name" value="AKR_AKR1-5-like"/>
    <property type="match status" value="1"/>
</dbReference>
<dbReference type="PaxDb" id="2903-EOD33925"/>
<evidence type="ECO:0000256" key="2">
    <source>
        <dbReference type="ARBA" id="ARBA00022857"/>
    </source>
</evidence>
<evidence type="ECO:0000259" key="5">
    <source>
        <dbReference type="Pfam" id="PF00248"/>
    </source>
</evidence>
<dbReference type="Pfam" id="PF00248">
    <property type="entry name" value="Aldo_ket_red"/>
    <property type="match status" value="1"/>
</dbReference>
<proteinExistence type="inferred from homology"/>
<dbReference type="GO" id="GO:0016616">
    <property type="term" value="F:oxidoreductase activity, acting on the CH-OH group of donors, NAD or NADP as acceptor"/>
    <property type="evidence" value="ECO:0007669"/>
    <property type="project" value="UniProtKB-ARBA"/>
</dbReference>
<dbReference type="KEGG" id="ehx:EMIHUDRAFT_455647"/>